<sequence>MNVFKVHRGYRKIGPGYGLPVFYIDMGPGLNLRVEDILTKLENLGVYLGSTIVIRNSPLKQQGISILIEGIKSTNLKVEVEEDGTTKDPMWMPKVDRWLVDWVKDGPFNYGGLRLRQDLIMCRNGNIEEFIEDTKGLGALRGVISDNPEELWEKVKDCDIRVYGTEEPI</sequence>
<dbReference type="EMBL" id="LAZR01002879">
    <property type="protein sequence ID" value="KKN24489.1"/>
    <property type="molecule type" value="Genomic_DNA"/>
</dbReference>
<protein>
    <submittedName>
        <fullName evidence="1">Uncharacterized protein</fullName>
    </submittedName>
</protein>
<name>A0A0F9P335_9ZZZZ</name>
<accession>A0A0F9P335</accession>
<reference evidence="1" key="1">
    <citation type="journal article" date="2015" name="Nature">
        <title>Complex archaea that bridge the gap between prokaryotes and eukaryotes.</title>
        <authorList>
            <person name="Spang A."/>
            <person name="Saw J.H."/>
            <person name="Jorgensen S.L."/>
            <person name="Zaremba-Niedzwiedzka K."/>
            <person name="Martijn J."/>
            <person name="Lind A.E."/>
            <person name="van Eijk R."/>
            <person name="Schleper C."/>
            <person name="Guy L."/>
            <person name="Ettema T.J."/>
        </authorList>
    </citation>
    <scope>NUCLEOTIDE SEQUENCE</scope>
</reference>
<proteinExistence type="predicted"/>
<evidence type="ECO:0000313" key="1">
    <source>
        <dbReference type="EMBL" id="KKN24489.1"/>
    </source>
</evidence>
<dbReference type="AlphaFoldDB" id="A0A0F9P335"/>
<comment type="caution">
    <text evidence="1">The sequence shown here is derived from an EMBL/GenBank/DDBJ whole genome shotgun (WGS) entry which is preliminary data.</text>
</comment>
<gene>
    <name evidence="1" type="ORF">LCGC14_0894290</name>
</gene>
<organism evidence="1">
    <name type="scientific">marine sediment metagenome</name>
    <dbReference type="NCBI Taxonomy" id="412755"/>
    <lineage>
        <taxon>unclassified sequences</taxon>
        <taxon>metagenomes</taxon>
        <taxon>ecological metagenomes</taxon>
    </lineage>
</organism>